<feature type="region of interest" description="Disordered" evidence="1">
    <location>
        <begin position="1"/>
        <end position="77"/>
    </location>
</feature>
<proteinExistence type="predicted"/>
<feature type="compositionally biased region" description="Basic and acidic residues" evidence="1">
    <location>
        <begin position="54"/>
        <end position="63"/>
    </location>
</feature>
<protein>
    <submittedName>
        <fullName evidence="2">Uncharacterized protein</fullName>
    </submittedName>
</protein>
<evidence type="ECO:0000313" key="2">
    <source>
        <dbReference type="EMBL" id="EPS31502.1"/>
    </source>
</evidence>
<reference evidence="2 3" key="1">
    <citation type="journal article" date="2013" name="PLoS ONE">
        <title>Genomic and secretomic analyses reveal unique features of the lignocellulolytic enzyme system of Penicillium decumbens.</title>
        <authorList>
            <person name="Liu G."/>
            <person name="Zhang L."/>
            <person name="Wei X."/>
            <person name="Zou G."/>
            <person name="Qin Y."/>
            <person name="Ma L."/>
            <person name="Li J."/>
            <person name="Zheng H."/>
            <person name="Wang S."/>
            <person name="Wang C."/>
            <person name="Xun L."/>
            <person name="Zhao G.-P."/>
            <person name="Zhou Z."/>
            <person name="Qu Y."/>
        </authorList>
    </citation>
    <scope>NUCLEOTIDE SEQUENCE [LARGE SCALE GENOMIC DNA]</scope>
    <source>
        <strain evidence="3">114-2 / CGMCC 5302</strain>
    </source>
</reference>
<dbReference type="AlphaFoldDB" id="S8B9N1"/>
<gene>
    <name evidence="2" type="ORF">PDE_06457</name>
</gene>
<dbReference type="EMBL" id="KB644413">
    <property type="protein sequence ID" value="EPS31502.1"/>
    <property type="molecule type" value="Genomic_DNA"/>
</dbReference>
<organism evidence="2 3">
    <name type="scientific">Penicillium oxalicum (strain 114-2 / CGMCC 5302)</name>
    <name type="common">Penicillium decumbens</name>
    <dbReference type="NCBI Taxonomy" id="933388"/>
    <lineage>
        <taxon>Eukaryota</taxon>
        <taxon>Fungi</taxon>
        <taxon>Dikarya</taxon>
        <taxon>Ascomycota</taxon>
        <taxon>Pezizomycotina</taxon>
        <taxon>Eurotiomycetes</taxon>
        <taxon>Eurotiomycetidae</taxon>
        <taxon>Eurotiales</taxon>
        <taxon>Aspergillaceae</taxon>
        <taxon>Penicillium</taxon>
    </lineage>
</organism>
<dbReference type="HOGENOM" id="CLU_1267276_0_0_1"/>
<dbReference type="Proteomes" id="UP000019376">
    <property type="component" value="Unassembled WGS sequence"/>
</dbReference>
<accession>S8B9N1</accession>
<name>S8B9N1_PENO1</name>
<evidence type="ECO:0000313" key="3">
    <source>
        <dbReference type="Proteomes" id="UP000019376"/>
    </source>
</evidence>
<evidence type="ECO:0000256" key="1">
    <source>
        <dbReference type="SAM" id="MobiDB-lite"/>
    </source>
</evidence>
<sequence length="218" mass="23050">MFEDSRSPSGHGDNPWPLLNSTGAGGGEDGEMAVVNNPDRGDEGVMRAGGGRGEGLKGAERGETLGGSMRPGEGLNLGLEPSGAELLTRTSTTITPICVALSTRSGSRYELSAGGGILRTASYLFSWTGFFTVRSAQPGMWSITTMDIHQSPSEGAGGSSAARTTLGPIRTTETHQRFIMIRLRNEEYVPVTVTISHPLDAKRVMARCPQDEKQGRPG</sequence>
<keyword evidence="3" id="KW-1185">Reference proteome</keyword>